<evidence type="ECO:0000313" key="5">
    <source>
        <dbReference type="EMBL" id="MFC6766110.1"/>
    </source>
</evidence>
<keyword evidence="3" id="KW-0732">Signal</keyword>
<feature type="domain" description="SsuA/THI5-like" evidence="4">
    <location>
        <begin position="15"/>
        <end position="209"/>
    </location>
</feature>
<dbReference type="Pfam" id="PF09084">
    <property type="entry name" value="NMT1"/>
    <property type="match status" value="1"/>
</dbReference>
<comment type="subcellular location">
    <subcellularLocation>
        <location evidence="1">Periplasm</location>
    </subcellularLocation>
</comment>
<comment type="caution">
    <text evidence="5">The sequence shown here is derived from an EMBL/GenBank/DDBJ whole genome shotgun (WGS) entry which is preliminary data.</text>
</comment>
<gene>
    <name evidence="5" type="ORF">ACFQE6_14240</name>
</gene>
<organism evidence="5 6">
    <name type="scientific">Natrinema soli</name>
    <dbReference type="NCBI Taxonomy" id="1930624"/>
    <lineage>
        <taxon>Archaea</taxon>
        <taxon>Methanobacteriati</taxon>
        <taxon>Methanobacteriota</taxon>
        <taxon>Stenosarchaea group</taxon>
        <taxon>Halobacteria</taxon>
        <taxon>Halobacteriales</taxon>
        <taxon>Natrialbaceae</taxon>
        <taxon>Natrinema</taxon>
    </lineage>
</organism>
<dbReference type="SUPFAM" id="SSF53850">
    <property type="entry name" value="Periplasmic binding protein-like II"/>
    <property type="match status" value="1"/>
</dbReference>
<evidence type="ECO:0000259" key="4">
    <source>
        <dbReference type="Pfam" id="PF09084"/>
    </source>
</evidence>
<proteinExistence type="inferred from homology"/>
<dbReference type="EMBL" id="JBHSWV010000214">
    <property type="protein sequence ID" value="MFC6766110.1"/>
    <property type="molecule type" value="Genomic_DNA"/>
</dbReference>
<keyword evidence="6" id="KW-1185">Reference proteome</keyword>
<evidence type="ECO:0000256" key="2">
    <source>
        <dbReference type="ARBA" id="ARBA00010742"/>
    </source>
</evidence>
<dbReference type="PANTHER" id="PTHR30024">
    <property type="entry name" value="ALIPHATIC SULFONATES-BINDING PROTEIN-RELATED"/>
    <property type="match status" value="1"/>
</dbReference>
<reference evidence="5 6" key="1">
    <citation type="journal article" date="2019" name="Int. J. Syst. Evol. Microbiol.">
        <title>The Global Catalogue of Microorganisms (GCM) 10K type strain sequencing project: providing services to taxonomists for standard genome sequencing and annotation.</title>
        <authorList>
            <consortium name="The Broad Institute Genomics Platform"/>
            <consortium name="The Broad Institute Genome Sequencing Center for Infectious Disease"/>
            <person name="Wu L."/>
            <person name="Ma J."/>
        </authorList>
    </citation>
    <scope>NUCLEOTIDE SEQUENCE [LARGE SCALE GENOMIC DNA]</scope>
    <source>
        <strain evidence="5 6">LMG 29247</strain>
    </source>
</reference>
<protein>
    <submittedName>
        <fullName evidence="5">ABC transporter substrate-binding protein</fullName>
    </submittedName>
</protein>
<dbReference type="Proteomes" id="UP001596383">
    <property type="component" value="Unassembled WGS sequence"/>
</dbReference>
<comment type="similarity">
    <text evidence="2">Belongs to the bacterial solute-binding protein SsuA/TauA family.</text>
</comment>
<sequence length="277" mass="31042">MDLIIGESLDEEHDLNFEVTRAGPSKVNQLVVNGAIDIGHAAPTQAAAANRQGNNMQLFGPWLANHTSLVVKSDSSYESWEDLRGETVATLPEPTASYYDTTLRLSHMDIEFEEAYDVEQAGTQTIHSYFQRGDVDAYVIFPPLLIPTLADGDGREIERLAEPFREIYGGNLHFQNLAASNDWLEENEERASAVVDIFVEASEMMAEDPVSYLESNYTDTANYETDEHYELAAERTSDIYPGTWEEEDRQQVQDQIEELKDLGHLEGDTPSDVTVTV</sequence>
<evidence type="ECO:0000256" key="3">
    <source>
        <dbReference type="ARBA" id="ARBA00022729"/>
    </source>
</evidence>
<accession>A0ABD5SLB7</accession>
<dbReference type="GO" id="GO:0042597">
    <property type="term" value="C:periplasmic space"/>
    <property type="evidence" value="ECO:0007669"/>
    <property type="project" value="UniProtKB-SubCell"/>
</dbReference>
<dbReference type="Gene3D" id="3.40.190.10">
    <property type="entry name" value="Periplasmic binding protein-like II"/>
    <property type="match status" value="2"/>
</dbReference>
<name>A0ABD5SLB7_9EURY</name>
<evidence type="ECO:0000256" key="1">
    <source>
        <dbReference type="ARBA" id="ARBA00004418"/>
    </source>
</evidence>
<evidence type="ECO:0000313" key="6">
    <source>
        <dbReference type="Proteomes" id="UP001596383"/>
    </source>
</evidence>
<dbReference type="AlphaFoldDB" id="A0ABD5SLB7"/>
<dbReference type="InterPro" id="IPR015168">
    <property type="entry name" value="SsuA/THI5"/>
</dbReference>
<dbReference type="PANTHER" id="PTHR30024:SF47">
    <property type="entry name" value="TAURINE-BINDING PERIPLASMIC PROTEIN"/>
    <property type="match status" value="1"/>
</dbReference>
<dbReference type="RefSeq" id="WP_273739101.1">
    <property type="nucleotide sequence ID" value="NZ_JAQIVI010000214.1"/>
</dbReference>